<evidence type="ECO:0000313" key="2">
    <source>
        <dbReference type="EMBL" id="SDD94318.1"/>
    </source>
</evidence>
<organism evidence="2 3">
    <name type="scientific">Niabella drilacis (strain DSM 25811 / CCM 8410 / CCUG 62505 / LMG 26954 / E90)</name>
    <dbReference type="NCBI Taxonomy" id="1285928"/>
    <lineage>
        <taxon>Bacteria</taxon>
        <taxon>Pseudomonadati</taxon>
        <taxon>Bacteroidota</taxon>
        <taxon>Chitinophagia</taxon>
        <taxon>Chitinophagales</taxon>
        <taxon>Chitinophagaceae</taxon>
        <taxon>Niabella</taxon>
    </lineage>
</organism>
<accession>A0A1G6YVE8</accession>
<dbReference type="InterPro" id="IPR036259">
    <property type="entry name" value="MFS_trans_sf"/>
</dbReference>
<feature type="transmembrane region" description="Helical" evidence="1">
    <location>
        <begin position="21"/>
        <end position="39"/>
    </location>
</feature>
<gene>
    <name evidence="2" type="ORF">SAMN04487894_116110</name>
</gene>
<dbReference type="Proteomes" id="UP000198757">
    <property type="component" value="Unassembled WGS sequence"/>
</dbReference>
<keyword evidence="1" id="KW-0472">Membrane</keyword>
<feature type="transmembrane region" description="Helical" evidence="1">
    <location>
        <begin position="141"/>
        <end position="159"/>
    </location>
</feature>
<keyword evidence="1" id="KW-0812">Transmembrane</keyword>
<proteinExistence type="predicted"/>
<dbReference type="SUPFAM" id="SSF103473">
    <property type="entry name" value="MFS general substrate transporter"/>
    <property type="match status" value="1"/>
</dbReference>
<sequence length="199" mass="22960">MVDIIEELGIKLFLRKRTSGLFIGTVIGLMWLLYSSSLINSPFRFVLIITGVVISLVAILKISKIRRKNLNFSEPTKDQRSNNKKKSTIFLVNFIVEILLLNFVFYIVNKYHHPEMSIFTIAIVVGVHFIPMAIFLKIKQYYICSIIMILTGILFLLLNTSSNNYYLQILQAIVCAIALWLTVFLSIIQIQQYLKNNYS</sequence>
<keyword evidence="1" id="KW-1133">Transmembrane helix</keyword>
<dbReference type="OrthoDB" id="123418at2"/>
<dbReference type="RefSeq" id="WP_090392296.1">
    <property type="nucleotide sequence ID" value="NZ_FMZO01000016.1"/>
</dbReference>
<keyword evidence="3" id="KW-1185">Reference proteome</keyword>
<dbReference type="EMBL" id="FMZO01000016">
    <property type="protein sequence ID" value="SDD94318.1"/>
    <property type="molecule type" value="Genomic_DNA"/>
</dbReference>
<reference evidence="3" key="1">
    <citation type="submission" date="2016-10" db="EMBL/GenBank/DDBJ databases">
        <authorList>
            <person name="Varghese N."/>
            <person name="Submissions S."/>
        </authorList>
    </citation>
    <scope>NUCLEOTIDE SEQUENCE [LARGE SCALE GENOMIC DNA]</scope>
    <source>
        <strain evidence="3">DSM 25811 / CCM 8410 / LMG 26954 / E90</strain>
    </source>
</reference>
<name>A0A1G6YVE8_NIADE</name>
<evidence type="ECO:0000256" key="1">
    <source>
        <dbReference type="SAM" id="Phobius"/>
    </source>
</evidence>
<feature type="transmembrane region" description="Helical" evidence="1">
    <location>
        <begin position="45"/>
        <end position="63"/>
    </location>
</feature>
<protein>
    <submittedName>
        <fullName evidence="2">Uncharacterized protein</fullName>
    </submittedName>
</protein>
<feature type="transmembrane region" description="Helical" evidence="1">
    <location>
        <begin position="114"/>
        <end position="134"/>
    </location>
</feature>
<dbReference type="AlphaFoldDB" id="A0A1G6YVE8"/>
<feature type="transmembrane region" description="Helical" evidence="1">
    <location>
        <begin position="89"/>
        <end position="108"/>
    </location>
</feature>
<evidence type="ECO:0000313" key="3">
    <source>
        <dbReference type="Proteomes" id="UP000198757"/>
    </source>
</evidence>
<feature type="transmembrane region" description="Helical" evidence="1">
    <location>
        <begin position="165"/>
        <end position="188"/>
    </location>
</feature>